<organism evidence="6 8">
    <name type="scientific">Legionella quateirensis</name>
    <dbReference type="NCBI Taxonomy" id="45072"/>
    <lineage>
        <taxon>Bacteria</taxon>
        <taxon>Pseudomonadati</taxon>
        <taxon>Pseudomonadota</taxon>
        <taxon>Gammaproteobacteria</taxon>
        <taxon>Legionellales</taxon>
        <taxon>Legionellaceae</taxon>
        <taxon>Legionella</taxon>
    </lineage>
</organism>
<dbReference type="Gene3D" id="3.40.630.30">
    <property type="match status" value="1"/>
</dbReference>
<dbReference type="Pfam" id="PF13302">
    <property type="entry name" value="Acetyltransf_3"/>
    <property type="match status" value="1"/>
</dbReference>
<dbReference type="Proteomes" id="UP000054639">
    <property type="component" value="Unassembled WGS sequence"/>
</dbReference>
<name>A0A378KU10_9GAMM</name>
<dbReference type="PANTHER" id="PTHR43792">
    <property type="entry name" value="GNAT FAMILY, PUTATIVE (AFU_ORTHOLOGUE AFUA_3G00765)-RELATED-RELATED"/>
    <property type="match status" value="1"/>
</dbReference>
<dbReference type="InterPro" id="IPR000182">
    <property type="entry name" value="GNAT_dom"/>
</dbReference>
<dbReference type="STRING" id="45072.Lqua_2893"/>
<evidence type="ECO:0000313" key="5">
    <source>
        <dbReference type="EMBL" id="KTD44489.1"/>
    </source>
</evidence>
<reference evidence="6 8" key="2">
    <citation type="submission" date="2018-06" db="EMBL/GenBank/DDBJ databases">
        <authorList>
            <consortium name="Pathogen Informatics"/>
            <person name="Doyle S."/>
        </authorList>
    </citation>
    <scope>NUCLEOTIDE SEQUENCE [LARGE SCALE GENOMIC DNA]</scope>
    <source>
        <strain evidence="6 8">NCTC12376</strain>
    </source>
</reference>
<dbReference type="InterPro" id="IPR051531">
    <property type="entry name" value="N-acetyltransferase"/>
</dbReference>
<evidence type="ECO:0000313" key="8">
    <source>
        <dbReference type="Proteomes" id="UP000254230"/>
    </source>
</evidence>
<evidence type="ECO:0000256" key="3">
    <source>
        <dbReference type="ARBA" id="ARBA00038502"/>
    </source>
</evidence>
<feature type="domain" description="N-acetyltransferase" evidence="4">
    <location>
        <begin position="12"/>
        <end position="173"/>
    </location>
</feature>
<dbReference type="PROSITE" id="PS51186">
    <property type="entry name" value="GNAT"/>
    <property type="match status" value="1"/>
</dbReference>
<dbReference type="AlphaFoldDB" id="A0A378KU10"/>
<sequence length="184" mass="21298">MAINLKELSSSILIREPTLNDEEHFVATMVRSQPLHHPYLKAPSTSQEFQDYYLKYQQANNKSYLALNNDHQIIGVFNINDMVHGVFQSAYMGYFASIDFAGQGLMSKALKLILHRVFTQLNLHRIEANIQPTNKASIYLATKNGFQEEGYSPRYLKINDIWCDHIRFALTYEDWIALKLIPEL</sequence>
<keyword evidence="2 6" id="KW-0012">Acyltransferase</keyword>
<accession>A0A378KU10</accession>
<dbReference type="GO" id="GO:0005737">
    <property type="term" value="C:cytoplasm"/>
    <property type="evidence" value="ECO:0007669"/>
    <property type="project" value="TreeGrafter"/>
</dbReference>
<dbReference type="InterPro" id="IPR016181">
    <property type="entry name" value="Acyl_CoA_acyltransferase"/>
</dbReference>
<evidence type="ECO:0000256" key="2">
    <source>
        <dbReference type="ARBA" id="ARBA00023315"/>
    </source>
</evidence>
<evidence type="ECO:0000313" key="7">
    <source>
        <dbReference type="Proteomes" id="UP000054639"/>
    </source>
</evidence>
<dbReference type="RefSeq" id="WP_058475023.1">
    <property type="nucleotide sequence ID" value="NZ_CAAAIL010000023.1"/>
</dbReference>
<reference evidence="5 7" key="1">
    <citation type="submission" date="2015-11" db="EMBL/GenBank/DDBJ databases">
        <title>Genomic analysis of 38 Legionella species identifies large and diverse effector repertoires.</title>
        <authorList>
            <person name="Burstein D."/>
            <person name="Amaro F."/>
            <person name="Zusman T."/>
            <person name="Lifshitz Z."/>
            <person name="Cohen O."/>
            <person name="Gilbert J.A."/>
            <person name="Pupko T."/>
            <person name="Shuman H.A."/>
            <person name="Segal G."/>
        </authorList>
    </citation>
    <scope>NUCLEOTIDE SEQUENCE [LARGE SCALE GENOMIC DNA]</scope>
    <source>
        <strain evidence="5 7">ATCC 49507</strain>
    </source>
</reference>
<keyword evidence="1 6" id="KW-0808">Transferase</keyword>
<dbReference type="EC" id="2.3.1.-" evidence="6"/>
<protein>
    <submittedName>
        <fullName evidence="6">GNAT family acetyltransferase</fullName>
        <ecNumber evidence="6">2.3.1.-</ecNumber>
    </submittedName>
</protein>
<dbReference type="Proteomes" id="UP000254230">
    <property type="component" value="Unassembled WGS sequence"/>
</dbReference>
<dbReference type="EMBL" id="UGOW01000001">
    <property type="protein sequence ID" value="STY16977.1"/>
    <property type="molecule type" value="Genomic_DNA"/>
</dbReference>
<dbReference type="SUPFAM" id="SSF55729">
    <property type="entry name" value="Acyl-CoA N-acyltransferases (Nat)"/>
    <property type="match status" value="1"/>
</dbReference>
<evidence type="ECO:0000259" key="4">
    <source>
        <dbReference type="PROSITE" id="PS51186"/>
    </source>
</evidence>
<dbReference type="PANTHER" id="PTHR43792:SF8">
    <property type="entry name" value="[RIBOSOMAL PROTEIN US5]-ALANINE N-ACETYLTRANSFERASE"/>
    <property type="match status" value="1"/>
</dbReference>
<dbReference type="GO" id="GO:0008999">
    <property type="term" value="F:protein-N-terminal-alanine acetyltransferase activity"/>
    <property type="evidence" value="ECO:0007669"/>
    <property type="project" value="TreeGrafter"/>
</dbReference>
<gene>
    <name evidence="6" type="primary">ydaF_2</name>
    <name evidence="5" type="ORF">Lqua_2893</name>
    <name evidence="6" type="ORF">NCTC12376_00771</name>
</gene>
<evidence type="ECO:0000313" key="6">
    <source>
        <dbReference type="EMBL" id="STY16977.1"/>
    </source>
</evidence>
<proteinExistence type="inferred from homology"/>
<keyword evidence="7" id="KW-1185">Reference proteome</keyword>
<comment type="similarity">
    <text evidence="3">Belongs to the acetyltransferase family. RimJ subfamily.</text>
</comment>
<dbReference type="EMBL" id="LNYR01000042">
    <property type="protein sequence ID" value="KTD44489.1"/>
    <property type="molecule type" value="Genomic_DNA"/>
</dbReference>
<evidence type="ECO:0000256" key="1">
    <source>
        <dbReference type="ARBA" id="ARBA00022679"/>
    </source>
</evidence>